<dbReference type="InterPro" id="IPR015424">
    <property type="entry name" value="PyrdxlP-dep_Trfase"/>
</dbReference>
<dbReference type="InterPro" id="IPR015422">
    <property type="entry name" value="PyrdxlP-dep_Trfase_small"/>
</dbReference>
<evidence type="ECO:0000256" key="2">
    <source>
        <dbReference type="ARBA" id="ARBA00022801"/>
    </source>
</evidence>
<dbReference type="SUPFAM" id="SSF53383">
    <property type="entry name" value="PLP-dependent transferases"/>
    <property type="match status" value="1"/>
</dbReference>
<keyword evidence="3 4" id="KW-0663">Pyridoxal phosphate</keyword>
<dbReference type="Gene3D" id="3.40.640.10">
    <property type="entry name" value="Type I PLP-dependent aspartate aminotransferase-like (Major domain)"/>
    <property type="match status" value="1"/>
</dbReference>
<dbReference type="Pfam" id="PF22580">
    <property type="entry name" value="KYNU_C"/>
    <property type="match status" value="1"/>
</dbReference>
<dbReference type="GO" id="GO:0009435">
    <property type="term" value="P:NAD+ biosynthetic process"/>
    <property type="evidence" value="ECO:0007669"/>
    <property type="project" value="UniProtKB-UniRule"/>
</dbReference>
<proteinExistence type="inferred from homology"/>
<dbReference type="InterPro" id="IPR015421">
    <property type="entry name" value="PyrdxlP-dep_Trfase_major"/>
</dbReference>
<evidence type="ECO:0000313" key="7">
    <source>
        <dbReference type="EMBL" id="MUV14970.1"/>
    </source>
</evidence>
<feature type="binding site" evidence="4">
    <location>
        <position position="224"/>
    </location>
    <ligand>
        <name>pyridoxal 5'-phosphate</name>
        <dbReference type="ChEBI" id="CHEBI:597326"/>
    </ligand>
</feature>
<dbReference type="EC" id="3.7.1.3" evidence="4 5"/>
<evidence type="ECO:0000256" key="3">
    <source>
        <dbReference type="ARBA" id="ARBA00022898"/>
    </source>
</evidence>
<feature type="binding site" evidence="4">
    <location>
        <position position="307"/>
    </location>
    <ligand>
        <name>pyridoxal 5'-phosphate</name>
        <dbReference type="ChEBI" id="CHEBI:597326"/>
    </ligand>
</feature>
<comment type="caution">
    <text evidence="4">Lacks conserved residue(s) required for the propagation of feature annotation.</text>
</comment>
<dbReference type="UniPathway" id="UPA00334">
    <property type="reaction ID" value="UER00455"/>
</dbReference>
<comment type="pathway">
    <text evidence="4 6">Amino-acid degradation; L-kynurenine degradation; L-alanine and anthranilate from L-kynurenine: step 1/1.</text>
</comment>
<dbReference type="PANTHER" id="PTHR14084:SF0">
    <property type="entry name" value="KYNURENINASE"/>
    <property type="match status" value="1"/>
</dbReference>
<dbReference type="RefSeq" id="WP_156642483.1">
    <property type="nucleotide sequence ID" value="NZ_WOXT01000003.1"/>
</dbReference>
<keyword evidence="1 4" id="KW-0662">Pyridine nucleotide biosynthesis</keyword>
<comment type="pathway">
    <text evidence="4 6">Cofactor biosynthesis; NAD(+) biosynthesis; quinolinate from L-kynurenine: step 2/3.</text>
</comment>
<evidence type="ECO:0000256" key="6">
    <source>
        <dbReference type="PIRNR" id="PIRNR038800"/>
    </source>
</evidence>
<feature type="binding site" evidence="4">
    <location>
        <position position="112"/>
    </location>
    <ligand>
        <name>pyridoxal 5'-phosphate</name>
        <dbReference type="ChEBI" id="CHEBI:597326"/>
    </ligand>
</feature>
<sequence>MTDDLSLSAAFDVDRIRALDAADPLRDFRNDFHIPAHEGAPQAYFCGNSLGLQPKGARAMVEEVLDKWEREAVEGHFLEPAPWMPYHGLVRDALAGVVGAEPSEVVAMNTLTTNLHLMLVSFYRPTQERPAILMEAGAFPSDRHALESQVRFHGFDPATDLIELQPDEADGTFSMAAIERAIAEHGPRLAAIVWPGVQYRTGQAFDLKEIARLGHAAGAIVGFDLAHAVGNLPVQLHDSDADFAVWCHYKYMNSGPGAVAGCFVHARHANTTRPRFAGWWGHDQASRFRMDGRFVPTPGADGWQLSNPPILGLAPLRASLDVFARAGMDRLRARSIDLTTYLESLIRARLSDTLQIVTPRESARRGAQLSIRVLQGRGLSGRAAGRDLFEFLATRGVLGDWREPDVIRISPAPLYNTREDILRFAMEVSRWREG</sequence>
<comment type="cofactor">
    <cofactor evidence="4 6">
        <name>pyridoxal 5'-phosphate</name>
        <dbReference type="ChEBI" id="CHEBI:597326"/>
    </cofactor>
</comment>
<dbReference type="GO" id="GO:0097053">
    <property type="term" value="P:L-kynurenine catabolic process"/>
    <property type="evidence" value="ECO:0007669"/>
    <property type="project" value="UniProtKB-UniRule"/>
</dbReference>
<dbReference type="NCBIfam" id="TIGR01814">
    <property type="entry name" value="kynureninase"/>
    <property type="match status" value="1"/>
</dbReference>
<dbReference type="GO" id="GO:0019805">
    <property type="term" value="P:quinolinate biosynthetic process"/>
    <property type="evidence" value="ECO:0007669"/>
    <property type="project" value="UniProtKB-UniRule"/>
</dbReference>
<reference evidence="7 8" key="1">
    <citation type="submission" date="2019-12" db="EMBL/GenBank/DDBJ databases">
        <authorList>
            <person name="Xu J."/>
        </authorList>
    </citation>
    <scope>NUCLEOTIDE SEQUENCE [LARGE SCALE GENOMIC DNA]</scope>
    <source>
        <strain evidence="7 8">HX-5-24</strain>
    </source>
</reference>
<comment type="catalytic activity">
    <reaction evidence="4 6">
        <text>L-kynurenine + H2O = anthranilate + L-alanine + H(+)</text>
        <dbReference type="Rhea" id="RHEA:16813"/>
        <dbReference type="ChEBI" id="CHEBI:15377"/>
        <dbReference type="ChEBI" id="CHEBI:15378"/>
        <dbReference type="ChEBI" id="CHEBI:16567"/>
        <dbReference type="ChEBI" id="CHEBI:57959"/>
        <dbReference type="ChEBI" id="CHEBI:57972"/>
        <dbReference type="EC" id="3.7.1.3"/>
    </reaction>
</comment>
<dbReference type="AlphaFoldDB" id="A0A7C9HN83"/>
<evidence type="ECO:0000256" key="1">
    <source>
        <dbReference type="ARBA" id="ARBA00022642"/>
    </source>
</evidence>
<dbReference type="EMBL" id="WOXT01000003">
    <property type="protein sequence ID" value="MUV14970.1"/>
    <property type="molecule type" value="Genomic_DNA"/>
</dbReference>
<accession>A0A7C9HN83</accession>
<protein>
    <recommendedName>
        <fullName evidence="4 5">Kynureninase</fullName>
        <ecNumber evidence="4 5">3.7.1.3</ecNumber>
    </recommendedName>
    <alternativeName>
        <fullName evidence="4">L-kynurenine hydrolase</fullName>
    </alternativeName>
</protein>
<evidence type="ECO:0000256" key="4">
    <source>
        <dbReference type="HAMAP-Rule" id="MF_01970"/>
    </source>
</evidence>
<comment type="subunit">
    <text evidence="4 6">Homodimer.</text>
</comment>
<feature type="modified residue" description="N6-(pyridoxal phosphate)lysine" evidence="4">
    <location>
        <position position="250"/>
    </location>
</feature>
<keyword evidence="8" id="KW-1185">Reference proteome</keyword>
<feature type="binding site" evidence="4">
    <location>
        <position position="111"/>
    </location>
    <ligand>
        <name>pyridoxal 5'-phosphate</name>
        <dbReference type="ChEBI" id="CHEBI:597326"/>
    </ligand>
</feature>
<dbReference type="PANTHER" id="PTHR14084">
    <property type="entry name" value="KYNURENINASE"/>
    <property type="match status" value="1"/>
</dbReference>
<dbReference type="HAMAP" id="MF_01970">
    <property type="entry name" value="Kynureninase"/>
    <property type="match status" value="1"/>
</dbReference>
<feature type="binding site" evidence="4">
    <location>
        <position position="227"/>
    </location>
    <ligand>
        <name>pyridoxal 5'-phosphate</name>
        <dbReference type="ChEBI" id="CHEBI:597326"/>
    </ligand>
</feature>
<comment type="caution">
    <text evidence="7">The sequence shown here is derived from an EMBL/GenBank/DDBJ whole genome shotgun (WGS) entry which is preliminary data.</text>
</comment>
<feature type="binding site" evidence="4">
    <location>
        <position position="279"/>
    </location>
    <ligand>
        <name>pyridoxal 5'-phosphate</name>
        <dbReference type="ChEBI" id="CHEBI:597326"/>
    </ligand>
</feature>
<comment type="function">
    <text evidence="4 6">Catalyzes the cleavage of L-kynurenine (L-Kyn) and L-3-hydroxykynurenine (L-3OHKyn) into anthranilic acid (AA) and 3-hydroxyanthranilic acid (3-OHAA), respectively.</text>
</comment>
<feature type="binding site" evidence="4">
    <location>
        <begin position="139"/>
        <end position="142"/>
    </location>
    <ligand>
        <name>pyridoxal 5'-phosphate</name>
        <dbReference type="ChEBI" id="CHEBI:597326"/>
    </ligand>
</feature>
<dbReference type="FunFam" id="3.40.640.10:FF:000031">
    <property type="entry name" value="Kynureninase"/>
    <property type="match status" value="1"/>
</dbReference>
<comment type="catalytic activity">
    <reaction evidence="6">
        <text>3-hydroxy-L-kynurenine + H2O = 3-hydroxyanthranilate + L-alanine + H(+)</text>
        <dbReference type="Rhea" id="RHEA:25143"/>
        <dbReference type="ChEBI" id="CHEBI:15377"/>
        <dbReference type="ChEBI" id="CHEBI:15378"/>
        <dbReference type="ChEBI" id="CHEBI:36559"/>
        <dbReference type="ChEBI" id="CHEBI:57972"/>
        <dbReference type="ChEBI" id="CHEBI:58125"/>
        <dbReference type="EC" id="3.7.1.3"/>
    </reaction>
</comment>
<name>A0A7C9HN83_9GAMM</name>
<dbReference type="GO" id="GO:0030429">
    <property type="term" value="F:kynureninase activity"/>
    <property type="evidence" value="ECO:0007669"/>
    <property type="project" value="UniProtKB-UniRule"/>
</dbReference>
<dbReference type="GO" id="GO:0030170">
    <property type="term" value="F:pyridoxal phosphate binding"/>
    <property type="evidence" value="ECO:0007669"/>
    <property type="project" value="UniProtKB-UniRule"/>
</dbReference>
<dbReference type="GO" id="GO:0019441">
    <property type="term" value="P:L-tryptophan catabolic process to kynurenine"/>
    <property type="evidence" value="ECO:0007669"/>
    <property type="project" value="TreeGrafter"/>
</dbReference>
<dbReference type="GO" id="GO:0043420">
    <property type="term" value="P:anthranilate metabolic process"/>
    <property type="evidence" value="ECO:0007669"/>
    <property type="project" value="TreeGrafter"/>
</dbReference>
<dbReference type="PIRSF" id="PIRSF038800">
    <property type="entry name" value="KYNU"/>
    <property type="match status" value="1"/>
</dbReference>
<dbReference type="UniPathway" id="UPA00253">
    <property type="reaction ID" value="UER00329"/>
</dbReference>
<dbReference type="GO" id="GO:0005737">
    <property type="term" value="C:cytoplasm"/>
    <property type="evidence" value="ECO:0007669"/>
    <property type="project" value="UniProtKB-UniRule"/>
</dbReference>
<dbReference type="InterPro" id="IPR010111">
    <property type="entry name" value="Kynureninase"/>
</dbReference>
<evidence type="ECO:0000313" key="8">
    <source>
        <dbReference type="Proteomes" id="UP000479692"/>
    </source>
</evidence>
<comment type="similarity">
    <text evidence="4 6">Belongs to the kynureninase family.</text>
</comment>
<dbReference type="Gene3D" id="3.90.1150.10">
    <property type="entry name" value="Aspartate Aminotransferase, domain 1"/>
    <property type="match status" value="1"/>
</dbReference>
<keyword evidence="2 4" id="KW-0378">Hydrolase</keyword>
<feature type="binding site" evidence="4">
    <location>
        <position position="249"/>
    </location>
    <ligand>
        <name>pyridoxal 5'-phosphate</name>
        <dbReference type="ChEBI" id="CHEBI:597326"/>
    </ligand>
</feature>
<dbReference type="Proteomes" id="UP000479692">
    <property type="component" value="Unassembled WGS sequence"/>
</dbReference>
<gene>
    <name evidence="4 7" type="primary">kynU</name>
    <name evidence="7" type="ORF">GN331_12220</name>
</gene>
<evidence type="ECO:0000256" key="5">
    <source>
        <dbReference type="NCBIfam" id="TIGR01814"/>
    </source>
</evidence>
<organism evidence="7 8">
    <name type="scientific">Noviluteimonas gilva</name>
    <dbReference type="NCBI Taxonomy" id="2682097"/>
    <lineage>
        <taxon>Bacteria</taxon>
        <taxon>Pseudomonadati</taxon>
        <taxon>Pseudomonadota</taxon>
        <taxon>Gammaproteobacteria</taxon>
        <taxon>Lysobacterales</taxon>
        <taxon>Lysobacteraceae</taxon>
        <taxon>Noviluteimonas</taxon>
    </lineage>
</organism>